<protein>
    <submittedName>
        <fullName evidence="1">Uncharacterized protein</fullName>
    </submittedName>
</protein>
<evidence type="ECO:0000313" key="2">
    <source>
        <dbReference type="Proteomes" id="UP001057402"/>
    </source>
</evidence>
<proteinExistence type="predicted"/>
<accession>A0ACB9QSQ3</accession>
<name>A0ACB9QSQ3_9MYRT</name>
<dbReference type="EMBL" id="CM042884">
    <property type="protein sequence ID" value="KAI4369654.1"/>
    <property type="molecule type" value="Genomic_DNA"/>
</dbReference>
<organism evidence="1 2">
    <name type="scientific">Melastoma candidum</name>
    <dbReference type="NCBI Taxonomy" id="119954"/>
    <lineage>
        <taxon>Eukaryota</taxon>
        <taxon>Viridiplantae</taxon>
        <taxon>Streptophyta</taxon>
        <taxon>Embryophyta</taxon>
        <taxon>Tracheophyta</taxon>
        <taxon>Spermatophyta</taxon>
        <taxon>Magnoliopsida</taxon>
        <taxon>eudicotyledons</taxon>
        <taxon>Gunneridae</taxon>
        <taxon>Pentapetalae</taxon>
        <taxon>rosids</taxon>
        <taxon>malvids</taxon>
        <taxon>Myrtales</taxon>
        <taxon>Melastomataceae</taxon>
        <taxon>Melastomatoideae</taxon>
        <taxon>Melastomateae</taxon>
        <taxon>Melastoma</taxon>
    </lineage>
</organism>
<comment type="caution">
    <text evidence="1">The sequence shown here is derived from an EMBL/GenBank/DDBJ whole genome shotgun (WGS) entry which is preliminary data.</text>
</comment>
<keyword evidence="2" id="KW-1185">Reference proteome</keyword>
<gene>
    <name evidence="1" type="ORF">MLD38_018075</name>
</gene>
<dbReference type="Proteomes" id="UP001057402">
    <property type="component" value="Chromosome 5"/>
</dbReference>
<sequence length="1135" mass="126556">MHPDSNSNPSPSPSPSPTSPSEPDPPPSRPIEPSTDPSPSSAADDAVIDVSGETLDYPLPNGPSLTLSDPKGVYFYKNRVNLLPRWVNSFPKLRTFKFFANDVELLPVGFGGLVGLERLQVRLSVPELGDSGLVDELGKLEGLKELELSNVVRRKSALHFFAEISRLKCLTRLTLCHFSIRCLPPEIGNLNQLEYLDLSFNKMKTLPNEITYLSLLTSLKVASNKLAELPPSMSSMRRLEVLDLSHNRLTSLGPLDLCAFQNLRSINLQYNKIYNCKMPPWLSCKIEENGFSGNESIGAFSEMDVYEATMQEDERSSSHEGSGVTSTSMLGPSATSSNGRCFLHRKSSKRWKRTDLQQRARQERLNSIRKGKGEKNSEELVKNAVETSEPCDSDVISHDILGDFESEIVGLDDDSDKASTSEVNITRILSNPADESESVTGYELCLEDSSGVVLDSVSEVGEERCLVLGCMASTKPSKSEKDLVAPKAFVTPNSKRHCNGNLDNPKPCKFRKPTDEALHLSRKYSDSSICGVEDYLPDGFYDGGRDQHFMPLNSYEEKLHPDSREVILMDRQKDEVLDAVILTAQALVSHFQRLNDCGKDYEKDCLSHLQVASLLALFVSDHFGGCDRTALIERMRKAVSGHNYTKPFICTCSTGNCEHGDGSTQSGLQECEDVIFNDLCESSLSSIKSKRKSVIVPIGSLKFGVCRHRALLLKYLCDRMAPPVPCELVRGYLDYMPHAWNVVVMKKGATWVRMVVDACRPYDIREETDPEYFCRYLPLSRINCSDLRETVGYLSECSLPSLIGWDEVETMASTSVVHCKSGSLDVAAKVRTIEVSCTAIDEIRRFECSCLGEVRILSALKHACIVELYGHRISSEWITSEGGNSKQRRLKSAIYMEYIKGGSLKDYLEKLSQSGETHAPFDIALFIAKYVASALVELHSKHIIHRDIKSENVLIDLDEGSSSRIPVVKLCDFDRAVPLKSTLHSCCISHIGVHPPNVCVGTPRWMAPEVLQSMHEQSQYGLEVDIWSYGCLIFELLTLQVPYQEVPDWNIHGVLQSGERPKLTDEIELLMSSDDTATSSALQKEERLKFEVEALRTLVNLFQRCTQKNPTDRPSAGDIYKLLSDHANRFSNRCS</sequence>
<reference evidence="2" key="1">
    <citation type="journal article" date="2023" name="Front. Plant Sci.">
        <title>Chromosomal-level genome assembly of Melastoma candidum provides insights into trichome evolution.</title>
        <authorList>
            <person name="Zhong Y."/>
            <person name="Wu W."/>
            <person name="Sun C."/>
            <person name="Zou P."/>
            <person name="Liu Y."/>
            <person name="Dai S."/>
            <person name="Zhou R."/>
        </authorList>
    </citation>
    <scope>NUCLEOTIDE SEQUENCE [LARGE SCALE GENOMIC DNA]</scope>
</reference>
<evidence type="ECO:0000313" key="1">
    <source>
        <dbReference type="EMBL" id="KAI4369654.1"/>
    </source>
</evidence>